<comment type="caution">
    <text evidence="1">The sequence shown here is derived from an EMBL/GenBank/DDBJ whole genome shotgun (WGS) entry which is preliminary data.</text>
</comment>
<dbReference type="AlphaFoldDB" id="A0A8J7QC57"/>
<keyword evidence="2" id="KW-1185">Reference proteome</keyword>
<gene>
    <name evidence="1" type="ORF">J3U88_33680</name>
</gene>
<dbReference type="EMBL" id="JAFREP010000072">
    <property type="protein sequence ID" value="MBO1323467.1"/>
    <property type="molecule type" value="Genomic_DNA"/>
</dbReference>
<evidence type="ECO:0000313" key="1">
    <source>
        <dbReference type="EMBL" id="MBO1323467.1"/>
    </source>
</evidence>
<protein>
    <recommendedName>
        <fullName evidence="3">Integrase catalytic domain-containing protein</fullName>
    </recommendedName>
</protein>
<evidence type="ECO:0000313" key="2">
    <source>
        <dbReference type="Proteomes" id="UP000664417"/>
    </source>
</evidence>
<accession>A0A8J7QC57</accession>
<name>A0A8J7QC57_9BACT</name>
<sequence length="62" mass="7233">MIFSRRQLEYLLGEYVIHYHEERPHQGLGNRLISGEQGRSQGTIRRQTRLGGLLSFYDRVSG</sequence>
<proteinExistence type="predicted"/>
<evidence type="ECO:0008006" key="3">
    <source>
        <dbReference type="Google" id="ProtNLM"/>
    </source>
</evidence>
<organism evidence="1 2">
    <name type="scientific">Acanthopleuribacter pedis</name>
    <dbReference type="NCBI Taxonomy" id="442870"/>
    <lineage>
        <taxon>Bacteria</taxon>
        <taxon>Pseudomonadati</taxon>
        <taxon>Acidobacteriota</taxon>
        <taxon>Holophagae</taxon>
        <taxon>Acanthopleuribacterales</taxon>
        <taxon>Acanthopleuribacteraceae</taxon>
        <taxon>Acanthopleuribacter</taxon>
    </lineage>
</organism>
<reference evidence="1" key="1">
    <citation type="submission" date="2021-03" db="EMBL/GenBank/DDBJ databases">
        <authorList>
            <person name="Wang G."/>
        </authorList>
    </citation>
    <scope>NUCLEOTIDE SEQUENCE</scope>
    <source>
        <strain evidence="1">KCTC 12899</strain>
    </source>
</reference>
<dbReference type="Proteomes" id="UP000664417">
    <property type="component" value="Unassembled WGS sequence"/>
</dbReference>